<evidence type="ECO:0000313" key="1">
    <source>
        <dbReference type="EMBL" id="GAA0419016.1"/>
    </source>
</evidence>
<protein>
    <submittedName>
        <fullName evidence="1">Uncharacterized protein</fullName>
    </submittedName>
</protein>
<reference evidence="2" key="1">
    <citation type="journal article" date="2019" name="Int. J. Syst. Evol. Microbiol.">
        <title>The Global Catalogue of Microorganisms (GCM) 10K type strain sequencing project: providing services to taxonomists for standard genome sequencing and annotation.</title>
        <authorList>
            <consortium name="The Broad Institute Genomics Platform"/>
            <consortium name="The Broad Institute Genome Sequencing Center for Infectious Disease"/>
            <person name="Wu L."/>
            <person name="Ma J."/>
        </authorList>
    </citation>
    <scope>NUCLEOTIDE SEQUENCE [LARGE SCALE GENOMIC DNA]</scope>
    <source>
        <strain evidence="2">JCM 4788</strain>
    </source>
</reference>
<dbReference type="EMBL" id="BAAABX010000048">
    <property type="protein sequence ID" value="GAA0419016.1"/>
    <property type="molecule type" value="Genomic_DNA"/>
</dbReference>
<organism evidence="1 2">
    <name type="scientific">Streptomyces luteireticuli</name>
    <dbReference type="NCBI Taxonomy" id="173858"/>
    <lineage>
        <taxon>Bacteria</taxon>
        <taxon>Bacillati</taxon>
        <taxon>Actinomycetota</taxon>
        <taxon>Actinomycetes</taxon>
        <taxon>Kitasatosporales</taxon>
        <taxon>Streptomycetaceae</taxon>
        <taxon>Streptomyces</taxon>
    </lineage>
</organism>
<comment type="caution">
    <text evidence="1">The sequence shown here is derived from an EMBL/GenBank/DDBJ whole genome shotgun (WGS) entry which is preliminary data.</text>
</comment>
<dbReference type="RefSeq" id="WP_344027270.1">
    <property type="nucleotide sequence ID" value="NZ_BAAABX010000048.1"/>
</dbReference>
<keyword evidence="2" id="KW-1185">Reference proteome</keyword>
<sequence>MTYTCRTTGGRTARGDWPGPMLGWIRALGAIAAAGSLAAVVHHDLDCPGQAPAALSLPDVATNATGGRR</sequence>
<name>A0ABP3IRC4_9ACTN</name>
<evidence type="ECO:0000313" key="2">
    <source>
        <dbReference type="Proteomes" id="UP001500879"/>
    </source>
</evidence>
<proteinExistence type="predicted"/>
<gene>
    <name evidence="1" type="ORF">GCM10010357_45480</name>
</gene>
<accession>A0ABP3IRC4</accession>
<dbReference type="Proteomes" id="UP001500879">
    <property type="component" value="Unassembled WGS sequence"/>
</dbReference>